<protein>
    <submittedName>
        <fullName evidence="1">Uncharacterized protein</fullName>
    </submittedName>
</protein>
<dbReference type="VEuPathDB" id="FungiDB:CHGG_07427"/>
<sequence>MNDNEDASRMMDHLLFGIDRRVGSVLIYAIEGPEITLSAPESGLTTIFRLGNPEPRECLESSVFSSLPCVVARAGSRS</sequence>
<keyword evidence="2" id="KW-1185">Reference proteome</keyword>
<dbReference type="OrthoDB" id="10442430at2759"/>
<dbReference type="EMBL" id="CH408033">
    <property type="protein sequence ID" value="EAQ86174.1"/>
    <property type="molecule type" value="Genomic_DNA"/>
</dbReference>
<gene>
    <name evidence="1" type="ORF">CHGG_07427</name>
</gene>
<evidence type="ECO:0000313" key="2">
    <source>
        <dbReference type="Proteomes" id="UP000001056"/>
    </source>
</evidence>
<reference evidence="2" key="1">
    <citation type="journal article" date="2015" name="Genome Announc.">
        <title>Draft genome sequence of the cellulolytic fungus Chaetomium globosum.</title>
        <authorList>
            <person name="Cuomo C.A."/>
            <person name="Untereiner W.A."/>
            <person name="Ma L.-J."/>
            <person name="Grabherr M."/>
            <person name="Birren B.W."/>
        </authorList>
    </citation>
    <scope>NUCLEOTIDE SEQUENCE [LARGE SCALE GENOMIC DNA]</scope>
    <source>
        <strain evidence="2">ATCC 6205 / CBS 148.51 / DSM 1962 / NBRC 6347 / NRRL 1970</strain>
    </source>
</reference>
<dbReference type="GeneID" id="4394046"/>
<dbReference type="HOGENOM" id="CLU_2621813_0_0_1"/>
<dbReference type="InParanoid" id="Q2GX77"/>
<organism evidence="1 2">
    <name type="scientific">Chaetomium globosum (strain ATCC 6205 / CBS 148.51 / DSM 1962 / NBRC 6347 / NRRL 1970)</name>
    <name type="common">Soil fungus</name>
    <dbReference type="NCBI Taxonomy" id="306901"/>
    <lineage>
        <taxon>Eukaryota</taxon>
        <taxon>Fungi</taxon>
        <taxon>Dikarya</taxon>
        <taxon>Ascomycota</taxon>
        <taxon>Pezizomycotina</taxon>
        <taxon>Sordariomycetes</taxon>
        <taxon>Sordariomycetidae</taxon>
        <taxon>Sordariales</taxon>
        <taxon>Chaetomiaceae</taxon>
        <taxon>Chaetomium</taxon>
    </lineage>
</organism>
<proteinExistence type="predicted"/>
<dbReference type="RefSeq" id="XP_001225083.1">
    <property type="nucleotide sequence ID" value="XM_001225082.1"/>
</dbReference>
<accession>Q2GX77</accession>
<dbReference type="Proteomes" id="UP000001056">
    <property type="component" value="Unassembled WGS sequence"/>
</dbReference>
<evidence type="ECO:0000313" key="1">
    <source>
        <dbReference type="EMBL" id="EAQ86174.1"/>
    </source>
</evidence>
<dbReference type="AlphaFoldDB" id="Q2GX77"/>
<name>Q2GX77_CHAGB</name>